<evidence type="ECO:0000313" key="9">
    <source>
        <dbReference type="EMBL" id="MBD3326026.1"/>
    </source>
</evidence>
<evidence type="ECO:0000256" key="2">
    <source>
        <dbReference type="ARBA" id="ARBA00022603"/>
    </source>
</evidence>
<evidence type="ECO:0000259" key="8">
    <source>
        <dbReference type="Pfam" id="PF07669"/>
    </source>
</evidence>
<dbReference type="InterPro" id="IPR002052">
    <property type="entry name" value="DNA_methylase_N6_adenine_CS"/>
</dbReference>
<organism evidence="9 10">
    <name type="scientific">candidate division KSB3 bacterium</name>
    <dbReference type="NCBI Taxonomy" id="2044937"/>
    <lineage>
        <taxon>Bacteria</taxon>
        <taxon>candidate division KSB3</taxon>
    </lineage>
</organism>
<keyword evidence="6" id="KW-0238">DNA-binding</keyword>
<dbReference type="InterPro" id="IPR029063">
    <property type="entry name" value="SAM-dependent_MTases_sf"/>
</dbReference>
<keyword evidence="3" id="KW-0808">Transferase</keyword>
<dbReference type="GO" id="GO:0009007">
    <property type="term" value="F:site-specific DNA-methyltransferase (adenine-specific) activity"/>
    <property type="evidence" value="ECO:0007669"/>
    <property type="project" value="UniProtKB-EC"/>
</dbReference>
<dbReference type="EMBL" id="WJJP01000516">
    <property type="protein sequence ID" value="MBD3326026.1"/>
    <property type="molecule type" value="Genomic_DNA"/>
</dbReference>
<protein>
    <recommendedName>
        <fullName evidence="1">site-specific DNA-methyltransferase (adenine-specific)</fullName>
        <ecNumber evidence="1">2.1.1.72</ecNumber>
    </recommendedName>
</protein>
<keyword evidence="5" id="KW-0680">Restriction system</keyword>
<dbReference type="InterPro" id="IPR011639">
    <property type="entry name" value="MethylTrfase_TaqI-like_dom"/>
</dbReference>
<sequence>MMLKHLQPVIKACQEELQRDFAAQLMCAKPPCDPREAAEHTARAWLLELAIIRCFEEQRWRIPSCLNRGIDHDQLRQKIEASRNRWQADLAFPLAHFPAPDLFPTLDSLPLLRQHLTGTIPPEAWRSEHILGWIYQSLLAETPGQKQQGQFYTPEVIADYIVSQALHMAQVDQVDWSSSNPFTLFDLACGCGMFALRAFDYLADAYRQALARSLSSSSRQRVDIPQRILDKHLFLIDIDPLARRIAAISLYLKAKQCDPACRITRLNIWCADALHKWEHQQDLGDSERNTNLKKLFTRKYDVVVGNPPYRVVNQLQASKERIHLYKSYRSAAFKINTFALFVERGIDLLKPQGILGMIVPNTCLTQVYFEPLRQYILATTTIRSILDTKRLFENASVENCIVLLQRESSAARRHANTITCKVKQPPREGQFPRKRLATNPQAAALAVNIPQRHFENAPLTMFNVHLDEPT</sequence>
<dbReference type="AlphaFoldDB" id="A0A9D5Q7L4"/>
<evidence type="ECO:0000256" key="7">
    <source>
        <dbReference type="ARBA" id="ARBA00047942"/>
    </source>
</evidence>
<evidence type="ECO:0000256" key="5">
    <source>
        <dbReference type="ARBA" id="ARBA00022747"/>
    </source>
</evidence>
<dbReference type="SUPFAM" id="SSF53335">
    <property type="entry name" value="S-adenosyl-L-methionine-dependent methyltransferases"/>
    <property type="match status" value="1"/>
</dbReference>
<dbReference type="GO" id="GO:0003677">
    <property type="term" value="F:DNA binding"/>
    <property type="evidence" value="ECO:0007669"/>
    <property type="project" value="UniProtKB-KW"/>
</dbReference>
<accession>A0A9D5Q7L4</accession>
<dbReference type="InterPro" id="IPR050953">
    <property type="entry name" value="N4_N6_ade-DNA_methylase"/>
</dbReference>
<reference evidence="9" key="1">
    <citation type="submission" date="2019-11" db="EMBL/GenBank/DDBJ databases">
        <title>Microbial mats filling the niche in hypersaline microbial mats.</title>
        <authorList>
            <person name="Wong H.L."/>
            <person name="Macleod F.I."/>
            <person name="White R.A. III"/>
            <person name="Burns B.P."/>
        </authorList>
    </citation>
    <scope>NUCLEOTIDE SEQUENCE</scope>
    <source>
        <strain evidence="9">Rbin_158</strain>
    </source>
</reference>
<dbReference type="PROSITE" id="PS00092">
    <property type="entry name" value="N6_MTASE"/>
    <property type="match status" value="1"/>
</dbReference>
<evidence type="ECO:0000256" key="6">
    <source>
        <dbReference type="ARBA" id="ARBA00023125"/>
    </source>
</evidence>
<keyword evidence="2 9" id="KW-0489">Methyltransferase</keyword>
<dbReference type="PANTHER" id="PTHR33841:SF6">
    <property type="entry name" value="TYPE II METHYLTRANSFERASE M.HINDII"/>
    <property type="match status" value="1"/>
</dbReference>
<evidence type="ECO:0000313" key="10">
    <source>
        <dbReference type="Proteomes" id="UP000649604"/>
    </source>
</evidence>
<feature type="non-terminal residue" evidence="9">
    <location>
        <position position="470"/>
    </location>
</feature>
<dbReference type="Gene3D" id="3.40.50.150">
    <property type="entry name" value="Vaccinia Virus protein VP39"/>
    <property type="match status" value="1"/>
</dbReference>
<evidence type="ECO:0000256" key="4">
    <source>
        <dbReference type="ARBA" id="ARBA00022691"/>
    </source>
</evidence>
<name>A0A9D5Q7L4_9BACT</name>
<comment type="catalytic activity">
    <reaction evidence="7">
        <text>a 2'-deoxyadenosine in DNA + S-adenosyl-L-methionine = an N(6)-methyl-2'-deoxyadenosine in DNA + S-adenosyl-L-homocysteine + H(+)</text>
        <dbReference type="Rhea" id="RHEA:15197"/>
        <dbReference type="Rhea" id="RHEA-COMP:12418"/>
        <dbReference type="Rhea" id="RHEA-COMP:12419"/>
        <dbReference type="ChEBI" id="CHEBI:15378"/>
        <dbReference type="ChEBI" id="CHEBI:57856"/>
        <dbReference type="ChEBI" id="CHEBI:59789"/>
        <dbReference type="ChEBI" id="CHEBI:90615"/>
        <dbReference type="ChEBI" id="CHEBI:90616"/>
        <dbReference type="EC" id="2.1.1.72"/>
    </reaction>
</comment>
<gene>
    <name evidence="9" type="ORF">GF339_15685</name>
</gene>
<dbReference type="Proteomes" id="UP000649604">
    <property type="component" value="Unassembled WGS sequence"/>
</dbReference>
<feature type="domain" description="Type II methyltransferase M.TaqI-like" evidence="8">
    <location>
        <begin position="231"/>
        <end position="388"/>
    </location>
</feature>
<evidence type="ECO:0000256" key="3">
    <source>
        <dbReference type="ARBA" id="ARBA00022679"/>
    </source>
</evidence>
<dbReference type="GO" id="GO:0032259">
    <property type="term" value="P:methylation"/>
    <property type="evidence" value="ECO:0007669"/>
    <property type="project" value="UniProtKB-KW"/>
</dbReference>
<dbReference type="Pfam" id="PF07669">
    <property type="entry name" value="Eco57I"/>
    <property type="match status" value="1"/>
</dbReference>
<dbReference type="EC" id="2.1.1.72" evidence="1"/>
<evidence type="ECO:0000256" key="1">
    <source>
        <dbReference type="ARBA" id="ARBA00011900"/>
    </source>
</evidence>
<keyword evidence="4" id="KW-0949">S-adenosyl-L-methionine</keyword>
<dbReference type="PRINTS" id="PR00507">
    <property type="entry name" value="N12N6MTFRASE"/>
</dbReference>
<dbReference type="GO" id="GO:0009307">
    <property type="term" value="P:DNA restriction-modification system"/>
    <property type="evidence" value="ECO:0007669"/>
    <property type="project" value="UniProtKB-KW"/>
</dbReference>
<comment type="caution">
    <text evidence="9">The sequence shown here is derived from an EMBL/GenBank/DDBJ whole genome shotgun (WGS) entry which is preliminary data.</text>
</comment>
<dbReference type="PANTHER" id="PTHR33841">
    <property type="entry name" value="DNA METHYLTRANSFERASE YEEA-RELATED"/>
    <property type="match status" value="1"/>
</dbReference>
<proteinExistence type="predicted"/>